<feature type="transmembrane region" description="Helical" evidence="1">
    <location>
        <begin position="119"/>
        <end position="140"/>
    </location>
</feature>
<name>A0A160KTI2_9MICO</name>
<accession>A0A160KTI2</accession>
<keyword evidence="1" id="KW-1133">Transmembrane helix</keyword>
<keyword evidence="1" id="KW-0812">Transmembrane</keyword>
<sequence>MPHALRVLEWAAAVSLVPVGVTSALAGLAALVAPGFASLFLFFAAIGLIPGALVFVLPCAALGLRRSTSTRPLTSALVLLPAWLATLLVVSPSIALVVGVSNGRLSASSVLQAVALGPALLVAVPPAVLALGLSLLFLVLGRRRLHRSGESRCEERAPGWGE</sequence>
<evidence type="ECO:0000313" key="2">
    <source>
        <dbReference type="EMBL" id="AND16794.1"/>
    </source>
</evidence>
<feature type="transmembrane region" description="Helical" evidence="1">
    <location>
        <begin position="39"/>
        <end position="64"/>
    </location>
</feature>
<evidence type="ECO:0000256" key="1">
    <source>
        <dbReference type="SAM" id="Phobius"/>
    </source>
</evidence>
<evidence type="ECO:0000313" key="3">
    <source>
        <dbReference type="Proteomes" id="UP000077071"/>
    </source>
</evidence>
<keyword evidence="3" id="KW-1185">Reference proteome</keyword>
<dbReference type="RefSeq" id="WP_068253853.1">
    <property type="nucleotide sequence ID" value="NZ_CP015515.1"/>
</dbReference>
<dbReference type="AlphaFoldDB" id="A0A160KTI2"/>
<gene>
    <name evidence="2" type="ORF">A6122_1661</name>
</gene>
<dbReference type="KEGG" id="rtn:A6122_1661"/>
<feature type="transmembrane region" description="Helical" evidence="1">
    <location>
        <begin position="76"/>
        <end position="99"/>
    </location>
</feature>
<keyword evidence="1" id="KW-0472">Membrane</keyword>
<feature type="transmembrane region" description="Helical" evidence="1">
    <location>
        <begin position="7"/>
        <end position="33"/>
    </location>
</feature>
<dbReference type="EMBL" id="CP015515">
    <property type="protein sequence ID" value="AND16794.1"/>
    <property type="molecule type" value="Genomic_DNA"/>
</dbReference>
<proteinExistence type="predicted"/>
<dbReference type="Proteomes" id="UP000077071">
    <property type="component" value="Chromosome"/>
</dbReference>
<organism evidence="2 3">
    <name type="scientific">Rathayibacter tritici</name>
    <dbReference type="NCBI Taxonomy" id="33888"/>
    <lineage>
        <taxon>Bacteria</taxon>
        <taxon>Bacillati</taxon>
        <taxon>Actinomycetota</taxon>
        <taxon>Actinomycetes</taxon>
        <taxon>Micrococcales</taxon>
        <taxon>Microbacteriaceae</taxon>
        <taxon>Rathayibacter</taxon>
    </lineage>
</organism>
<protein>
    <submittedName>
        <fullName evidence="2">Uncharacterized protein</fullName>
    </submittedName>
</protein>
<reference evidence="2 3" key="1">
    <citation type="submission" date="2016-05" db="EMBL/GenBank/DDBJ databases">
        <title>Complete genome sequence of Rathayibacter tritici NCPPB 1953.</title>
        <authorList>
            <person name="Park J."/>
            <person name="Lee H.-H."/>
            <person name="Lee S.-W."/>
            <person name="Seo Y.-S."/>
        </authorList>
    </citation>
    <scope>NUCLEOTIDE SEQUENCE [LARGE SCALE GENOMIC DNA]</scope>
    <source>
        <strain evidence="2 3">NCPPB 1953</strain>
    </source>
</reference>
<dbReference type="PATRIC" id="fig|33888.3.peg.1827"/>
<dbReference type="OrthoDB" id="9999979at2"/>